<dbReference type="Proteomes" id="UP001140258">
    <property type="component" value="Unassembled WGS sequence"/>
</dbReference>
<evidence type="ECO:0000259" key="4">
    <source>
        <dbReference type="Pfam" id="PF00891"/>
    </source>
</evidence>
<proteinExistence type="predicted"/>
<evidence type="ECO:0000313" key="5">
    <source>
        <dbReference type="EMBL" id="MCS3922845.1"/>
    </source>
</evidence>
<keyword evidence="3" id="KW-0949">S-adenosyl-L-methionine</keyword>
<evidence type="ECO:0000256" key="2">
    <source>
        <dbReference type="ARBA" id="ARBA00022679"/>
    </source>
</evidence>
<dbReference type="EMBL" id="JANUCQ010000005">
    <property type="protein sequence ID" value="MCS3922845.1"/>
    <property type="molecule type" value="Genomic_DNA"/>
</dbReference>
<dbReference type="InterPro" id="IPR016461">
    <property type="entry name" value="COMT-like"/>
</dbReference>
<accession>A0ABT2EYA3</accession>
<dbReference type="CDD" id="cd02440">
    <property type="entry name" value="AdoMet_MTases"/>
    <property type="match status" value="1"/>
</dbReference>
<dbReference type="InterPro" id="IPR001077">
    <property type="entry name" value="COMT_C"/>
</dbReference>
<dbReference type="Gene3D" id="3.40.50.150">
    <property type="entry name" value="Vaccinia Virus protein VP39"/>
    <property type="match status" value="1"/>
</dbReference>
<keyword evidence="2" id="KW-0808">Transferase</keyword>
<protein>
    <submittedName>
        <fullName evidence="5">O-methyltransferase YrrM</fullName>
    </submittedName>
</protein>
<dbReference type="PROSITE" id="PS51683">
    <property type="entry name" value="SAM_OMT_II"/>
    <property type="match status" value="1"/>
</dbReference>
<dbReference type="Pfam" id="PF00891">
    <property type="entry name" value="Methyltransf_2"/>
    <property type="match status" value="1"/>
</dbReference>
<keyword evidence="6" id="KW-1185">Reference proteome</keyword>
<reference evidence="5" key="1">
    <citation type="submission" date="2022-08" db="EMBL/GenBank/DDBJ databases">
        <title>Genomic Encyclopedia of Type Strains, Phase V (KMG-V): Genome sequencing to study the core and pangenomes of soil and plant-associated prokaryotes.</title>
        <authorList>
            <person name="Whitman W."/>
        </authorList>
    </citation>
    <scope>NUCLEOTIDE SEQUENCE</scope>
    <source>
        <strain evidence="5">PS</strain>
    </source>
</reference>
<gene>
    <name evidence="5" type="ORF">M2325_001555</name>
</gene>
<evidence type="ECO:0000256" key="3">
    <source>
        <dbReference type="ARBA" id="ARBA00022691"/>
    </source>
</evidence>
<evidence type="ECO:0000256" key="1">
    <source>
        <dbReference type="ARBA" id="ARBA00022603"/>
    </source>
</evidence>
<comment type="caution">
    <text evidence="5">The sequence shown here is derived from an EMBL/GenBank/DDBJ whole genome shotgun (WGS) entry which is preliminary data.</text>
</comment>
<sequence>MSKNVMECPKLGPEHIENLFEDAYLGLRKFYLMEFSLKYNMYELLEEPKTFEQLKIWFEEKGFKSNDNLLLNVLDALVQFGLVNKYNRSHNSAETYYETSEVANIYLNPKSEFSGIDSVSPLLTYKGRAKKWINLEDTFMGKEPKLKENSFFSEAVRRMVTDCRSRKLKATIDYLSQFEEVKNAKSILDVAGGHGLYGIALSYLNEDSKCKIFDLPKVCEETEKYIAEYGSDRVTTAPGDYYKGTIVETLDSDNPEGYDLVFTSHSPGCKSIEVIDKIYDAMAPNGVFVNKQIFSEGIGDKYQLRQSFENIDWNMFSFSALGKEGASNTFKNDLTLDGYLSYMKEKGFELLDIYSFDERKSVKNEVSYKCNPKLMNNQMGSYIIVAKKVKA</sequence>
<evidence type="ECO:0000313" key="6">
    <source>
        <dbReference type="Proteomes" id="UP001140258"/>
    </source>
</evidence>
<feature type="domain" description="O-methyltransferase C-terminal" evidence="4">
    <location>
        <begin position="173"/>
        <end position="286"/>
    </location>
</feature>
<name>A0ABT2EYA3_METVO</name>
<dbReference type="RefSeq" id="WP_209631970.1">
    <property type="nucleotide sequence ID" value="NZ_JANUCQ010000005.1"/>
</dbReference>
<organism evidence="5 6">
    <name type="scientific">Methanococcus voltae PS</name>
    <dbReference type="NCBI Taxonomy" id="523842"/>
    <lineage>
        <taxon>Archaea</taxon>
        <taxon>Methanobacteriati</taxon>
        <taxon>Methanobacteriota</taxon>
        <taxon>Methanomada group</taxon>
        <taxon>Methanococci</taxon>
        <taxon>Methanococcales</taxon>
        <taxon>Methanococcaceae</taxon>
        <taxon>Methanococcus</taxon>
    </lineage>
</organism>
<keyword evidence="1" id="KW-0489">Methyltransferase</keyword>
<dbReference type="SUPFAM" id="SSF53335">
    <property type="entry name" value="S-adenosyl-L-methionine-dependent methyltransferases"/>
    <property type="match status" value="1"/>
</dbReference>
<dbReference type="InterPro" id="IPR029063">
    <property type="entry name" value="SAM-dependent_MTases_sf"/>
</dbReference>